<dbReference type="AlphaFoldDB" id="A0A183KIM6"/>
<keyword evidence="2" id="KW-1185">Reference proteome</keyword>
<gene>
    <name evidence="1" type="ORF">SCUD_LOCUS14882</name>
</gene>
<evidence type="ECO:0000313" key="1">
    <source>
        <dbReference type="EMBL" id="VDP57764.1"/>
    </source>
</evidence>
<protein>
    <submittedName>
        <fullName evidence="1 3">Uncharacterized protein</fullName>
    </submittedName>
</protein>
<reference evidence="1 2" key="2">
    <citation type="submission" date="2018-11" db="EMBL/GenBank/DDBJ databases">
        <authorList>
            <consortium name="Pathogen Informatics"/>
        </authorList>
    </citation>
    <scope>NUCLEOTIDE SEQUENCE [LARGE SCALE GENOMIC DNA]</scope>
    <source>
        <strain evidence="1">Dakar</strain>
        <strain evidence="2">Dakar, Senegal</strain>
    </source>
</reference>
<sequence>MELMMRISFYLGLVSGIYWHPRFDVHSRTRTQ</sequence>
<dbReference type="WBParaSite" id="SCUD_0001488501-mRNA-1">
    <property type="protein sequence ID" value="SCUD_0001488501-mRNA-1"/>
    <property type="gene ID" value="SCUD_0001488501"/>
</dbReference>
<accession>A0A183KIM6</accession>
<evidence type="ECO:0000313" key="3">
    <source>
        <dbReference type="WBParaSite" id="SCUD_0001488501-mRNA-1"/>
    </source>
</evidence>
<organism evidence="3">
    <name type="scientific">Schistosoma curassoni</name>
    <dbReference type="NCBI Taxonomy" id="6186"/>
    <lineage>
        <taxon>Eukaryota</taxon>
        <taxon>Metazoa</taxon>
        <taxon>Spiralia</taxon>
        <taxon>Lophotrochozoa</taxon>
        <taxon>Platyhelminthes</taxon>
        <taxon>Trematoda</taxon>
        <taxon>Digenea</taxon>
        <taxon>Strigeidida</taxon>
        <taxon>Schistosomatoidea</taxon>
        <taxon>Schistosomatidae</taxon>
        <taxon>Schistosoma</taxon>
    </lineage>
</organism>
<name>A0A183KIM6_9TREM</name>
<evidence type="ECO:0000313" key="2">
    <source>
        <dbReference type="Proteomes" id="UP000279833"/>
    </source>
</evidence>
<proteinExistence type="predicted"/>
<dbReference type="EMBL" id="UZAK01037104">
    <property type="protein sequence ID" value="VDP57764.1"/>
    <property type="molecule type" value="Genomic_DNA"/>
</dbReference>
<reference evidence="3" key="1">
    <citation type="submission" date="2016-06" db="UniProtKB">
        <authorList>
            <consortium name="WormBaseParasite"/>
        </authorList>
    </citation>
    <scope>IDENTIFICATION</scope>
</reference>
<dbReference type="Proteomes" id="UP000279833">
    <property type="component" value="Unassembled WGS sequence"/>
</dbReference>